<reference evidence="3" key="2">
    <citation type="submission" date="2020-09" db="EMBL/GenBank/DDBJ databases">
        <authorList>
            <person name="Sun Q."/>
            <person name="Zhou Y."/>
        </authorList>
    </citation>
    <scope>NUCLEOTIDE SEQUENCE</scope>
    <source>
        <strain evidence="3">CGMCC 1.15725</strain>
    </source>
</reference>
<dbReference type="CDD" id="cd07724">
    <property type="entry name" value="POD-like_MBL-fold"/>
    <property type="match status" value="1"/>
</dbReference>
<organism evidence="3 4">
    <name type="scientific">Aliidongia dinghuensis</name>
    <dbReference type="NCBI Taxonomy" id="1867774"/>
    <lineage>
        <taxon>Bacteria</taxon>
        <taxon>Pseudomonadati</taxon>
        <taxon>Pseudomonadota</taxon>
        <taxon>Alphaproteobacteria</taxon>
        <taxon>Rhodospirillales</taxon>
        <taxon>Dongiaceae</taxon>
        <taxon>Aliidongia</taxon>
    </lineage>
</organism>
<evidence type="ECO:0000259" key="2">
    <source>
        <dbReference type="SMART" id="SM00849"/>
    </source>
</evidence>
<reference evidence="3" key="1">
    <citation type="journal article" date="2014" name="Int. J. Syst. Evol. Microbiol.">
        <title>Complete genome sequence of Corynebacterium casei LMG S-19264T (=DSM 44701T), isolated from a smear-ripened cheese.</title>
        <authorList>
            <consortium name="US DOE Joint Genome Institute (JGI-PGF)"/>
            <person name="Walter F."/>
            <person name="Albersmeier A."/>
            <person name="Kalinowski J."/>
            <person name="Ruckert C."/>
        </authorList>
    </citation>
    <scope>NUCLEOTIDE SEQUENCE</scope>
    <source>
        <strain evidence="3">CGMCC 1.15725</strain>
    </source>
</reference>
<dbReference type="Pfam" id="PF00753">
    <property type="entry name" value="Lactamase_B"/>
    <property type="match status" value="1"/>
</dbReference>
<dbReference type="Gene3D" id="3.60.15.10">
    <property type="entry name" value="Ribonuclease Z/Hydroxyacylglutathione hydrolase-like"/>
    <property type="match status" value="1"/>
</dbReference>
<evidence type="ECO:0000313" key="4">
    <source>
        <dbReference type="Proteomes" id="UP000646365"/>
    </source>
</evidence>
<evidence type="ECO:0000313" key="3">
    <source>
        <dbReference type="EMBL" id="GGF48210.1"/>
    </source>
</evidence>
<dbReference type="SMART" id="SM00849">
    <property type="entry name" value="Lactamase_B"/>
    <property type="match status" value="1"/>
</dbReference>
<keyword evidence="1" id="KW-0479">Metal-binding</keyword>
<keyword evidence="4" id="KW-1185">Reference proteome</keyword>
<dbReference type="RefSeq" id="WP_189052204.1">
    <property type="nucleotide sequence ID" value="NZ_BMJQ01000027.1"/>
</dbReference>
<dbReference type="Proteomes" id="UP000646365">
    <property type="component" value="Unassembled WGS sequence"/>
</dbReference>
<proteinExistence type="predicted"/>
<protein>
    <recommendedName>
        <fullName evidence="2">Metallo-beta-lactamase domain-containing protein</fullName>
    </recommendedName>
</protein>
<dbReference type="AlphaFoldDB" id="A0A8J2Z132"/>
<gene>
    <name evidence="3" type="ORF">GCM10011611_63270</name>
</gene>
<dbReference type="InterPro" id="IPR001279">
    <property type="entry name" value="Metallo-B-lactamas"/>
</dbReference>
<comment type="caution">
    <text evidence="3">The sequence shown here is derived from an EMBL/GenBank/DDBJ whole genome shotgun (WGS) entry which is preliminary data.</text>
</comment>
<dbReference type="GO" id="GO:0070813">
    <property type="term" value="P:hydrogen sulfide metabolic process"/>
    <property type="evidence" value="ECO:0007669"/>
    <property type="project" value="TreeGrafter"/>
</dbReference>
<name>A0A8J2Z132_9PROT</name>
<dbReference type="InterPro" id="IPR044528">
    <property type="entry name" value="POD-like_MBL-fold"/>
</dbReference>
<dbReference type="GO" id="GO:0050313">
    <property type="term" value="F:sulfur dioxygenase activity"/>
    <property type="evidence" value="ECO:0007669"/>
    <property type="project" value="InterPro"/>
</dbReference>
<dbReference type="InterPro" id="IPR051682">
    <property type="entry name" value="Mito_Persulfide_Diox"/>
</dbReference>
<dbReference type="SUPFAM" id="SSF56281">
    <property type="entry name" value="Metallo-hydrolase/oxidoreductase"/>
    <property type="match status" value="1"/>
</dbReference>
<dbReference type="PANTHER" id="PTHR43084:SF1">
    <property type="entry name" value="PERSULFIDE DIOXYGENASE ETHE1, MITOCHONDRIAL"/>
    <property type="match status" value="1"/>
</dbReference>
<dbReference type="EMBL" id="BMJQ01000027">
    <property type="protein sequence ID" value="GGF48210.1"/>
    <property type="molecule type" value="Genomic_DNA"/>
</dbReference>
<dbReference type="PANTHER" id="PTHR43084">
    <property type="entry name" value="PERSULFIDE DIOXYGENASE ETHE1"/>
    <property type="match status" value="1"/>
</dbReference>
<sequence length="267" mass="29199">MTPDITGFFDETTKTVSYLVADPETGAAAIIDPVLDFDPATGAASTVNADQIIDTVRQRHFEVQWLLETHIHADHLSAGAYLKERLGGQRAIGAGVRQVRATFADQFALDPDSPLEFDHLFAPEEAFRIGRLDARALATPGHTPACLSYLIGDAIFLGDTLFMPDCGTARADFPGGDARTLYRSIRRILALPDETRLFVGHDYPPATRPADWMTTVPDERAGNTHVRDGIDEAAFVAMREARDATLDLPRLFHPAVRFNLGGGLSQR</sequence>
<dbReference type="GO" id="GO:0006749">
    <property type="term" value="P:glutathione metabolic process"/>
    <property type="evidence" value="ECO:0007669"/>
    <property type="project" value="InterPro"/>
</dbReference>
<evidence type="ECO:0000256" key="1">
    <source>
        <dbReference type="ARBA" id="ARBA00022723"/>
    </source>
</evidence>
<feature type="domain" description="Metallo-beta-lactamase" evidence="2">
    <location>
        <begin position="14"/>
        <end position="201"/>
    </location>
</feature>
<accession>A0A8J2Z132</accession>
<dbReference type="InterPro" id="IPR036866">
    <property type="entry name" value="RibonucZ/Hydroxyglut_hydro"/>
</dbReference>
<dbReference type="GO" id="GO:0046872">
    <property type="term" value="F:metal ion binding"/>
    <property type="evidence" value="ECO:0007669"/>
    <property type="project" value="UniProtKB-KW"/>
</dbReference>